<sequence>MKYYLYHYYERENGPFKNLSSLSLEAGEEVLRKLKQEPDVFASNRSDDYLKIRRELEKTARELFIAKGGKPKKEYPHYMTLGKCEWIQGWYKDGCELRVDLEEFSPEILSFTYGDLFPTMRYKDGKEYRGQVYTKTEIMDLINRYGLPQQWNPEGKKGPERYVEVQIWDDKALRGTFNEDSSY</sequence>
<evidence type="ECO:0000313" key="2">
    <source>
        <dbReference type="Proteomes" id="UP000679992"/>
    </source>
</evidence>
<accession>A0ABQ4MCB9</accession>
<proteinExistence type="predicted"/>
<keyword evidence="2" id="KW-1185">Reference proteome</keyword>
<comment type="caution">
    <text evidence="1">The sequence shown here is derived from an EMBL/GenBank/DDBJ whole genome shotgun (WGS) entry which is preliminary data.</text>
</comment>
<dbReference type="Proteomes" id="UP000679992">
    <property type="component" value="Unassembled WGS sequence"/>
</dbReference>
<evidence type="ECO:0000313" key="1">
    <source>
        <dbReference type="EMBL" id="GIP53638.1"/>
    </source>
</evidence>
<organism evidence="1 2">
    <name type="scientific">Paenibacillus vini</name>
    <dbReference type="NCBI Taxonomy" id="1476024"/>
    <lineage>
        <taxon>Bacteria</taxon>
        <taxon>Bacillati</taxon>
        <taxon>Bacillota</taxon>
        <taxon>Bacilli</taxon>
        <taxon>Bacillales</taxon>
        <taxon>Paenibacillaceae</taxon>
        <taxon>Paenibacillus</taxon>
    </lineage>
</organism>
<name>A0ABQ4MCB9_9BACL</name>
<evidence type="ECO:0008006" key="3">
    <source>
        <dbReference type="Google" id="ProtNLM"/>
    </source>
</evidence>
<reference evidence="1 2" key="1">
    <citation type="submission" date="2021-03" db="EMBL/GenBank/DDBJ databases">
        <title>Antimicrobial resistance genes in bacteria isolated from Japanese honey, and their potential for conferring macrolide and lincosamide resistance in the American foulbrood pathogen Paenibacillus larvae.</title>
        <authorList>
            <person name="Okamoto M."/>
            <person name="Kumagai M."/>
            <person name="Kanamori H."/>
            <person name="Takamatsu D."/>
        </authorList>
    </citation>
    <scope>NUCLEOTIDE SEQUENCE [LARGE SCALE GENOMIC DNA]</scope>
    <source>
        <strain evidence="1 2">J42TS3</strain>
    </source>
</reference>
<protein>
    <recommendedName>
        <fullName evidence="3">Large polyvalent protein associated domain-containing protein</fullName>
    </recommendedName>
</protein>
<dbReference type="RefSeq" id="WP_211020658.1">
    <property type="nucleotide sequence ID" value="NZ_BOSL01000007.1"/>
</dbReference>
<gene>
    <name evidence="1" type="ORF">J42TS3_26730</name>
</gene>
<dbReference type="EMBL" id="BOSL01000007">
    <property type="protein sequence ID" value="GIP53638.1"/>
    <property type="molecule type" value="Genomic_DNA"/>
</dbReference>